<dbReference type="Gene3D" id="3.40.109.10">
    <property type="entry name" value="NADH Oxidase"/>
    <property type="match status" value="1"/>
</dbReference>
<reference evidence="7" key="2">
    <citation type="submission" date="2021-04" db="EMBL/GenBank/DDBJ databases">
        <authorList>
            <person name="Gilroy R."/>
        </authorList>
    </citation>
    <scope>NUCLEOTIDE SEQUENCE</scope>
    <source>
        <strain evidence="7">MalCec1-1739</strain>
    </source>
</reference>
<sequence>MDSIKNRRTIRRYSSRAIDPQLLDDMLGTACRASTMGGMQLYSIIVTEDADMKAKLAPMHFNQPMVTQAPIVLTFCADLNRATHWCKLNRATPGFDNFEMFFNATIDALLVAQTFCTIAEENGLGICYLGTTTYEPGQIVQTLHLPRLVMPVATVTVGYPDECPAQTDRLPLDGVVHRETYKQYSDEDIRRIYALKESLPENREFVSINHKETLAQVFTDLRYTKSDNEAFSAKLIATLRQQGLI</sequence>
<protein>
    <submittedName>
        <fullName evidence="7">Nitroreductase family protein</fullName>
    </submittedName>
</protein>
<name>A0A9D2ZTB1_9BACT</name>
<accession>A0A9D2ZTB1</accession>
<dbReference type="EMBL" id="DWUP01000002">
    <property type="protein sequence ID" value="HJD52115.1"/>
    <property type="molecule type" value="Genomic_DNA"/>
</dbReference>
<proteinExistence type="inferred from homology"/>
<dbReference type="AlphaFoldDB" id="A0A9D2ZTB1"/>
<keyword evidence="2 5" id="KW-0285">Flavoprotein</keyword>
<feature type="domain" description="Nitroreductase" evidence="6">
    <location>
        <begin position="4"/>
        <end position="159"/>
    </location>
</feature>
<comment type="caution">
    <text evidence="7">The sequence shown here is derived from an EMBL/GenBank/DDBJ whole genome shotgun (WGS) entry which is preliminary data.</text>
</comment>
<keyword evidence="3 5" id="KW-0288">FMN</keyword>
<evidence type="ECO:0000256" key="4">
    <source>
        <dbReference type="ARBA" id="ARBA00023002"/>
    </source>
</evidence>
<dbReference type="InterPro" id="IPR029479">
    <property type="entry name" value="Nitroreductase"/>
</dbReference>
<keyword evidence="5" id="KW-0521">NADP</keyword>
<dbReference type="Pfam" id="PF00881">
    <property type="entry name" value="Nitroreductase"/>
    <property type="match status" value="1"/>
</dbReference>
<keyword evidence="4 5" id="KW-0560">Oxidoreductase</keyword>
<dbReference type="InterPro" id="IPR000415">
    <property type="entry name" value="Nitroreductase-like"/>
</dbReference>
<dbReference type="PANTHER" id="PTHR43425:SF2">
    <property type="entry name" value="OXYGEN-INSENSITIVE NADPH NITROREDUCTASE"/>
    <property type="match status" value="1"/>
</dbReference>
<dbReference type="InterPro" id="IPR016446">
    <property type="entry name" value="Flavin_OxRdtase_Frp"/>
</dbReference>
<gene>
    <name evidence="7" type="ORF">IAA93_00085</name>
</gene>
<evidence type="ECO:0000313" key="8">
    <source>
        <dbReference type="Proteomes" id="UP000787625"/>
    </source>
</evidence>
<evidence type="ECO:0000256" key="2">
    <source>
        <dbReference type="ARBA" id="ARBA00022630"/>
    </source>
</evidence>
<dbReference type="SUPFAM" id="SSF55469">
    <property type="entry name" value="FMN-dependent nitroreductase-like"/>
    <property type="match status" value="1"/>
</dbReference>
<organism evidence="7 8">
    <name type="scientific">Candidatus Avibacteroides avistercoris</name>
    <dbReference type="NCBI Taxonomy" id="2840690"/>
    <lineage>
        <taxon>Bacteria</taxon>
        <taxon>Pseudomonadati</taxon>
        <taxon>Bacteroidota</taxon>
        <taxon>Bacteroidia</taxon>
        <taxon>Bacteroidales</taxon>
        <taxon>Bacteroidaceae</taxon>
        <taxon>Bacteroidaceae incertae sedis</taxon>
        <taxon>Candidatus Avibacteroides</taxon>
    </lineage>
</organism>
<evidence type="ECO:0000256" key="1">
    <source>
        <dbReference type="ARBA" id="ARBA00008366"/>
    </source>
</evidence>
<evidence type="ECO:0000256" key="5">
    <source>
        <dbReference type="PIRNR" id="PIRNR005426"/>
    </source>
</evidence>
<reference evidence="7" key="1">
    <citation type="journal article" date="2021" name="PeerJ">
        <title>Extensive microbial diversity within the chicken gut microbiome revealed by metagenomics and culture.</title>
        <authorList>
            <person name="Gilroy R."/>
            <person name="Ravi A."/>
            <person name="Getino M."/>
            <person name="Pursley I."/>
            <person name="Horton D.L."/>
            <person name="Alikhan N.F."/>
            <person name="Baker D."/>
            <person name="Gharbi K."/>
            <person name="Hall N."/>
            <person name="Watson M."/>
            <person name="Adriaenssens E.M."/>
            <person name="Foster-Nyarko E."/>
            <person name="Jarju S."/>
            <person name="Secka A."/>
            <person name="Antonio M."/>
            <person name="Oren A."/>
            <person name="Chaudhuri R.R."/>
            <person name="La Ragione R."/>
            <person name="Hildebrand F."/>
            <person name="Pallen M.J."/>
        </authorList>
    </citation>
    <scope>NUCLEOTIDE SEQUENCE</scope>
    <source>
        <strain evidence="7">MalCec1-1739</strain>
    </source>
</reference>
<dbReference type="PIRSF" id="PIRSF005426">
    <property type="entry name" value="Frp"/>
    <property type="match status" value="1"/>
</dbReference>
<evidence type="ECO:0000256" key="3">
    <source>
        <dbReference type="ARBA" id="ARBA00022643"/>
    </source>
</evidence>
<comment type="similarity">
    <text evidence="1 5">Belongs to the flavin oxidoreductase frp family.</text>
</comment>
<evidence type="ECO:0000259" key="6">
    <source>
        <dbReference type="Pfam" id="PF00881"/>
    </source>
</evidence>
<dbReference type="GO" id="GO:0016491">
    <property type="term" value="F:oxidoreductase activity"/>
    <property type="evidence" value="ECO:0007669"/>
    <property type="project" value="UniProtKB-UniRule"/>
</dbReference>
<dbReference type="PANTHER" id="PTHR43425">
    <property type="entry name" value="OXYGEN-INSENSITIVE NADPH NITROREDUCTASE"/>
    <property type="match status" value="1"/>
</dbReference>
<evidence type="ECO:0000313" key="7">
    <source>
        <dbReference type="EMBL" id="HJD52115.1"/>
    </source>
</evidence>
<dbReference type="Proteomes" id="UP000787625">
    <property type="component" value="Unassembled WGS sequence"/>
</dbReference>